<protein>
    <submittedName>
        <fullName evidence="5">Tripartite motif-containing protein 3</fullName>
    </submittedName>
</protein>
<dbReference type="InterPro" id="IPR047153">
    <property type="entry name" value="TRIM45/56/19-like"/>
</dbReference>
<dbReference type="SMART" id="SM00184">
    <property type="entry name" value="RING"/>
    <property type="match status" value="1"/>
</dbReference>
<reference evidence="5" key="1">
    <citation type="journal article" date="2012" name="Nature">
        <title>The oyster genome reveals stress adaptation and complexity of shell formation.</title>
        <authorList>
            <person name="Zhang G."/>
            <person name="Fang X."/>
            <person name="Guo X."/>
            <person name="Li L."/>
            <person name="Luo R."/>
            <person name="Xu F."/>
            <person name="Yang P."/>
            <person name="Zhang L."/>
            <person name="Wang X."/>
            <person name="Qi H."/>
            <person name="Xiong Z."/>
            <person name="Que H."/>
            <person name="Xie Y."/>
            <person name="Holland P.W."/>
            <person name="Paps J."/>
            <person name="Zhu Y."/>
            <person name="Wu F."/>
            <person name="Chen Y."/>
            <person name="Wang J."/>
            <person name="Peng C."/>
            <person name="Meng J."/>
            <person name="Yang L."/>
            <person name="Liu J."/>
            <person name="Wen B."/>
            <person name="Zhang N."/>
            <person name="Huang Z."/>
            <person name="Zhu Q."/>
            <person name="Feng Y."/>
            <person name="Mount A."/>
            <person name="Hedgecock D."/>
            <person name="Xu Z."/>
            <person name="Liu Y."/>
            <person name="Domazet-Loso T."/>
            <person name="Du Y."/>
            <person name="Sun X."/>
            <person name="Zhang S."/>
            <person name="Liu B."/>
            <person name="Cheng P."/>
            <person name="Jiang X."/>
            <person name="Li J."/>
            <person name="Fan D."/>
            <person name="Wang W."/>
            <person name="Fu W."/>
            <person name="Wang T."/>
            <person name="Wang B."/>
            <person name="Zhang J."/>
            <person name="Peng Z."/>
            <person name="Li Y."/>
            <person name="Li N."/>
            <person name="Wang J."/>
            <person name="Chen M."/>
            <person name="He Y."/>
            <person name="Tan F."/>
            <person name="Song X."/>
            <person name="Zheng Q."/>
            <person name="Huang R."/>
            <person name="Yang H."/>
            <person name="Du X."/>
            <person name="Chen L."/>
            <person name="Yang M."/>
            <person name="Gaffney P.M."/>
            <person name="Wang S."/>
            <person name="Luo L."/>
            <person name="She Z."/>
            <person name="Ming Y."/>
            <person name="Huang W."/>
            <person name="Zhang S."/>
            <person name="Huang B."/>
            <person name="Zhang Y."/>
            <person name="Qu T."/>
            <person name="Ni P."/>
            <person name="Miao G."/>
            <person name="Wang J."/>
            <person name="Wang Q."/>
            <person name="Steinberg C.E."/>
            <person name="Wang H."/>
            <person name="Li N."/>
            <person name="Qian L."/>
            <person name="Zhang G."/>
            <person name="Li Y."/>
            <person name="Yang H."/>
            <person name="Liu X."/>
            <person name="Wang J."/>
            <person name="Yin Y."/>
            <person name="Wang J."/>
        </authorList>
    </citation>
    <scope>NUCLEOTIDE SEQUENCE [LARGE SCALE GENOMIC DNA]</scope>
    <source>
        <strain evidence="5">05x7-T-G4-1.051#20</strain>
    </source>
</reference>
<gene>
    <name evidence="5" type="ORF">CGI_10015224</name>
</gene>
<dbReference type="SUPFAM" id="SSF57845">
    <property type="entry name" value="B-box zinc-binding domain"/>
    <property type="match status" value="1"/>
</dbReference>
<dbReference type="InParanoid" id="K1R3B6"/>
<evidence type="ECO:0000256" key="2">
    <source>
        <dbReference type="ARBA" id="ARBA00022771"/>
    </source>
</evidence>
<dbReference type="EMBL" id="JH816951">
    <property type="protein sequence ID" value="EKC40243.1"/>
    <property type="molecule type" value="Genomic_DNA"/>
</dbReference>
<evidence type="ECO:0000256" key="4">
    <source>
        <dbReference type="SAM" id="MobiDB-lite"/>
    </source>
</evidence>
<feature type="region of interest" description="Disordered" evidence="4">
    <location>
        <begin position="444"/>
        <end position="497"/>
    </location>
</feature>
<dbReference type="HOGENOM" id="CLU_037368_0_0_1"/>
<keyword evidence="1" id="KW-0479">Metal-binding</keyword>
<dbReference type="PROSITE" id="PS00518">
    <property type="entry name" value="ZF_RING_1"/>
    <property type="match status" value="1"/>
</dbReference>
<evidence type="ECO:0000256" key="1">
    <source>
        <dbReference type="ARBA" id="ARBA00022723"/>
    </source>
</evidence>
<name>K1R3B6_MAGGI</name>
<dbReference type="SUPFAM" id="SSF57850">
    <property type="entry name" value="RING/U-box"/>
    <property type="match status" value="1"/>
</dbReference>
<dbReference type="Pfam" id="PF00643">
    <property type="entry name" value="zf-B_box"/>
    <property type="match status" value="1"/>
</dbReference>
<keyword evidence="3" id="KW-0862">Zinc</keyword>
<dbReference type="InterPro" id="IPR027370">
    <property type="entry name" value="Znf-RING_euk"/>
</dbReference>
<feature type="compositionally biased region" description="Basic and acidic residues" evidence="4">
    <location>
        <begin position="488"/>
        <end position="497"/>
    </location>
</feature>
<dbReference type="InterPro" id="IPR013083">
    <property type="entry name" value="Znf_RING/FYVE/PHD"/>
</dbReference>
<dbReference type="OrthoDB" id="654191at2759"/>
<dbReference type="Gene3D" id="3.30.40.10">
    <property type="entry name" value="Zinc/RING finger domain, C3HC4 (zinc finger)"/>
    <property type="match status" value="1"/>
</dbReference>
<dbReference type="InterPro" id="IPR001841">
    <property type="entry name" value="Znf_RING"/>
</dbReference>
<dbReference type="AlphaFoldDB" id="K1R3B6"/>
<evidence type="ECO:0000256" key="3">
    <source>
        <dbReference type="ARBA" id="ARBA00022833"/>
    </source>
</evidence>
<sequence>MANATDDIADSVKRSLIVDEAAFEEQFLRCHICNEKYDQTERHPKSLPCNHTFCLPCLKQVFDHNQQNSRTRRQITWFDDSYEGVLKCPECRVEIFLRRAEIESLPSDHRVIQMMDFLSQVSAKSQNVCGKHENQPLNFFCKKCLHPVCRDCTVLDHKENQGHNIVDVSDALSESKESFDKIENSSKQLLDKMKGRTDSLANASKQLDLLERQMRGTIKDTFIEYRLLIERRQEALIKILKDSIKEQKTAINTRFVDIATQGSSLQKLYDQFLKARSVNDLKKLFEIQQEVTQKESQFKVTAEANDDELFIACKFDVPSECQFLAEMSGLGEVTTQEDQNLRNPVPAHQLVLLDNMETRQPHAYIPDYPEDQQEEHDDTSSGVGRLRRHLQSSTALTPPYATDDNYDEEDEETRETIASSYLMRIASRLNQSAADMADVLRTADADDDAGTETRSHPRSRGTTSSRSSRRSNVRVVRHPSASSGGQRTEQEQGHYQR</sequence>
<evidence type="ECO:0000313" key="5">
    <source>
        <dbReference type="EMBL" id="EKC40243.1"/>
    </source>
</evidence>
<dbReference type="PROSITE" id="PS50089">
    <property type="entry name" value="ZF_RING_2"/>
    <property type="match status" value="1"/>
</dbReference>
<feature type="compositionally biased region" description="Acidic residues" evidence="4">
    <location>
        <begin position="404"/>
        <end position="413"/>
    </location>
</feature>
<proteinExistence type="predicted"/>
<dbReference type="PANTHER" id="PTHR25462:SF296">
    <property type="entry name" value="MEIOTIC P26, ISOFORM F"/>
    <property type="match status" value="1"/>
</dbReference>
<feature type="compositionally biased region" description="Basic residues" evidence="4">
    <location>
        <begin position="467"/>
        <end position="477"/>
    </location>
</feature>
<dbReference type="KEGG" id="crg:105334246"/>
<dbReference type="InterPro" id="IPR017907">
    <property type="entry name" value="Znf_RING_CS"/>
</dbReference>
<dbReference type="SMART" id="SM00336">
    <property type="entry name" value="BBOX"/>
    <property type="match status" value="1"/>
</dbReference>
<dbReference type="GO" id="GO:0008270">
    <property type="term" value="F:zinc ion binding"/>
    <property type="evidence" value="ECO:0007669"/>
    <property type="project" value="UniProtKB-KW"/>
</dbReference>
<dbReference type="PROSITE" id="PS50119">
    <property type="entry name" value="ZF_BBOX"/>
    <property type="match status" value="1"/>
</dbReference>
<dbReference type="InterPro" id="IPR000315">
    <property type="entry name" value="Znf_B-box"/>
</dbReference>
<dbReference type="Pfam" id="PF13445">
    <property type="entry name" value="zf-RING_UBOX"/>
    <property type="match status" value="1"/>
</dbReference>
<feature type="compositionally biased region" description="Acidic residues" evidence="4">
    <location>
        <begin position="368"/>
        <end position="377"/>
    </location>
</feature>
<dbReference type="Gene3D" id="3.30.160.60">
    <property type="entry name" value="Classic Zinc Finger"/>
    <property type="match status" value="1"/>
</dbReference>
<dbReference type="PANTHER" id="PTHR25462">
    <property type="entry name" value="BONUS, ISOFORM C-RELATED"/>
    <property type="match status" value="1"/>
</dbReference>
<feature type="region of interest" description="Disordered" evidence="4">
    <location>
        <begin position="362"/>
        <end position="414"/>
    </location>
</feature>
<accession>K1R3B6</accession>
<keyword evidence="2" id="KW-0863">Zinc-finger</keyword>
<organism evidence="5">
    <name type="scientific">Magallana gigas</name>
    <name type="common">Pacific oyster</name>
    <name type="synonym">Crassostrea gigas</name>
    <dbReference type="NCBI Taxonomy" id="29159"/>
    <lineage>
        <taxon>Eukaryota</taxon>
        <taxon>Metazoa</taxon>
        <taxon>Spiralia</taxon>
        <taxon>Lophotrochozoa</taxon>
        <taxon>Mollusca</taxon>
        <taxon>Bivalvia</taxon>
        <taxon>Autobranchia</taxon>
        <taxon>Pteriomorphia</taxon>
        <taxon>Ostreida</taxon>
        <taxon>Ostreoidea</taxon>
        <taxon>Ostreidae</taxon>
        <taxon>Magallana</taxon>
    </lineage>
</organism>